<evidence type="ECO:0000256" key="1">
    <source>
        <dbReference type="SAM" id="SignalP"/>
    </source>
</evidence>
<feature type="signal peptide" evidence="1">
    <location>
        <begin position="1"/>
        <end position="18"/>
    </location>
</feature>
<dbReference type="Pfam" id="PF12697">
    <property type="entry name" value="Abhydrolase_6"/>
    <property type="match status" value="1"/>
</dbReference>
<dbReference type="Gene3D" id="3.40.50.1820">
    <property type="entry name" value="alpha/beta hydrolase"/>
    <property type="match status" value="1"/>
</dbReference>
<dbReference type="SUPFAM" id="SSF53474">
    <property type="entry name" value="alpha/beta-Hydrolases"/>
    <property type="match status" value="1"/>
</dbReference>
<feature type="domain" description="AB hydrolase-1" evidence="2">
    <location>
        <begin position="139"/>
        <end position="400"/>
    </location>
</feature>
<organism evidence="3 4">
    <name type="scientific">Polychaeton citri CBS 116435</name>
    <dbReference type="NCBI Taxonomy" id="1314669"/>
    <lineage>
        <taxon>Eukaryota</taxon>
        <taxon>Fungi</taxon>
        <taxon>Dikarya</taxon>
        <taxon>Ascomycota</taxon>
        <taxon>Pezizomycotina</taxon>
        <taxon>Dothideomycetes</taxon>
        <taxon>Dothideomycetidae</taxon>
        <taxon>Capnodiales</taxon>
        <taxon>Capnodiaceae</taxon>
        <taxon>Polychaeton</taxon>
    </lineage>
</organism>
<dbReference type="InterPro" id="IPR029058">
    <property type="entry name" value="AB_hydrolase_fold"/>
</dbReference>
<feature type="chain" id="PRO_5040280078" evidence="1">
    <location>
        <begin position="19"/>
        <end position="415"/>
    </location>
</feature>
<sequence length="415" mass="43216">MHTPRAFTLSVLCLGATAQLQYSTSLLPSNPGGAIPVGINAPSDAGFLSPTIHPSRGGLAVCVSGIVPVTAQTSQNVKFDFQAPQNQTGVADTFLKLITAGGTFVQGITVGPHTVNGTFDIAATLCTPANDTSPNGVQLLTHGVPFDRYYWDFAPGYSYVDVAAKNGWATLSYDRLGVGQSAKPDGVNIVQAPLEVEIAHSLARALRNGTLGNTRFDTVVGVGHSFGSIITQAVTSQHPSALDAAVLTGFTTNSSGVATFILSINLALASVNQPYRYSTLADSYLVAASIESSQLGFFRAPTFDPAILAISEATKGTVTYGEFFTQTIPTAPAANFTGPVAVVIGGNDLPFCSGNCSYPTNQAAALKPALYANLPEEKFATYLAPATGHGLNLHYSAVAAYTFVHEFLNKQGLSA</sequence>
<accession>A0A9P4Q287</accession>
<dbReference type="InterPro" id="IPR000073">
    <property type="entry name" value="AB_hydrolase_1"/>
</dbReference>
<dbReference type="EMBL" id="MU003832">
    <property type="protein sequence ID" value="KAF2718028.1"/>
    <property type="molecule type" value="Genomic_DNA"/>
</dbReference>
<dbReference type="Proteomes" id="UP000799441">
    <property type="component" value="Unassembled WGS sequence"/>
</dbReference>
<dbReference type="OrthoDB" id="190201at2759"/>
<evidence type="ECO:0000259" key="2">
    <source>
        <dbReference type="Pfam" id="PF12697"/>
    </source>
</evidence>
<evidence type="ECO:0000313" key="3">
    <source>
        <dbReference type="EMBL" id="KAF2718028.1"/>
    </source>
</evidence>
<evidence type="ECO:0000313" key="4">
    <source>
        <dbReference type="Proteomes" id="UP000799441"/>
    </source>
</evidence>
<keyword evidence="4" id="KW-1185">Reference proteome</keyword>
<reference evidence="3" key="1">
    <citation type="journal article" date="2020" name="Stud. Mycol.">
        <title>101 Dothideomycetes genomes: a test case for predicting lifestyles and emergence of pathogens.</title>
        <authorList>
            <person name="Haridas S."/>
            <person name="Albert R."/>
            <person name="Binder M."/>
            <person name="Bloem J."/>
            <person name="Labutti K."/>
            <person name="Salamov A."/>
            <person name="Andreopoulos B."/>
            <person name="Baker S."/>
            <person name="Barry K."/>
            <person name="Bills G."/>
            <person name="Bluhm B."/>
            <person name="Cannon C."/>
            <person name="Castanera R."/>
            <person name="Culley D."/>
            <person name="Daum C."/>
            <person name="Ezra D."/>
            <person name="Gonzalez J."/>
            <person name="Henrissat B."/>
            <person name="Kuo A."/>
            <person name="Liang C."/>
            <person name="Lipzen A."/>
            <person name="Lutzoni F."/>
            <person name="Magnuson J."/>
            <person name="Mondo S."/>
            <person name="Nolan M."/>
            <person name="Ohm R."/>
            <person name="Pangilinan J."/>
            <person name="Park H.-J."/>
            <person name="Ramirez L."/>
            <person name="Alfaro M."/>
            <person name="Sun H."/>
            <person name="Tritt A."/>
            <person name="Yoshinaga Y."/>
            <person name="Zwiers L.-H."/>
            <person name="Turgeon B."/>
            <person name="Goodwin S."/>
            <person name="Spatafora J."/>
            <person name="Crous P."/>
            <person name="Grigoriev I."/>
        </authorList>
    </citation>
    <scope>NUCLEOTIDE SEQUENCE</scope>
    <source>
        <strain evidence="3">CBS 116435</strain>
    </source>
</reference>
<proteinExistence type="predicted"/>
<gene>
    <name evidence="3" type="ORF">K431DRAFT_231833</name>
</gene>
<dbReference type="AlphaFoldDB" id="A0A9P4Q287"/>
<name>A0A9P4Q287_9PEZI</name>
<comment type="caution">
    <text evidence="3">The sequence shown here is derived from an EMBL/GenBank/DDBJ whole genome shotgun (WGS) entry which is preliminary data.</text>
</comment>
<keyword evidence="1" id="KW-0732">Signal</keyword>
<protein>
    <submittedName>
        <fullName evidence="3">Alpha/beta-hydrolase</fullName>
    </submittedName>
</protein>